<dbReference type="STRING" id="91360.SAMN05660330_03537"/>
<evidence type="ECO:0000313" key="2">
    <source>
        <dbReference type="Proteomes" id="UP000199073"/>
    </source>
</evidence>
<proteinExistence type="predicted"/>
<dbReference type="AlphaFoldDB" id="A0A1H0UGU0"/>
<dbReference type="RefSeq" id="WP_092225244.1">
    <property type="nucleotide sequence ID" value="NZ_FNJI01000032.1"/>
</dbReference>
<keyword evidence="2" id="KW-1185">Reference proteome</keyword>
<accession>A0A1H0UGU0</accession>
<dbReference type="EMBL" id="FNJI01000032">
    <property type="protein sequence ID" value="SDP65235.1"/>
    <property type="molecule type" value="Genomic_DNA"/>
</dbReference>
<dbReference type="OrthoDB" id="5419800at2"/>
<evidence type="ECO:0000313" key="1">
    <source>
        <dbReference type="EMBL" id="SDP65235.1"/>
    </source>
</evidence>
<sequence>MERRKGFVQLEITEKSTADLRGRQSVRTTFKLSERSISALSVLASQLGIKQKSLFDHLIEDTRALALIAEGFETFDERSHRVPKTFVISRKTLENLENVSMQYDTPRDALVEYSIERILPLIEKEKKKHEKRKILYKELREYLDHGLAMLNWSEQELGEEDPAFHDLLSMMKGVTNCVERVGEHVRKGRKIEDF</sequence>
<name>A0A1H0UGU0_9BACT</name>
<protein>
    <submittedName>
        <fullName evidence="1">Uncharacterized protein</fullName>
    </submittedName>
</protein>
<organism evidence="1 2">
    <name type="scientific">Desulforhopalus singaporensis</name>
    <dbReference type="NCBI Taxonomy" id="91360"/>
    <lineage>
        <taxon>Bacteria</taxon>
        <taxon>Pseudomonadati</taxon>
        <taxon>Thermodesulfobacteriota</taxon>
        <taxon>Desulfobulbia</taxon>
        <taxon>Desulfobulbales</taxon>
        <taxon>Desulfocapsaceae</taxon>
        <taxon>Desulforhopalus</taxon>
    </lineage>
</organism>
<reference evidence="1 2" key="1">
    <citation type="submission" date="2016-10" db="EMBL/GenBank/DDBJ databases">
        <authorList>
            <person name="de Groot N.N."/>
        </authorList>
    </citation>
    <scope>NUCLEOTIDE SEQUENCE [LARGE SCALE GENOMIC DNA]</scope>
    <source>
        <strain evidence="1 2">DSM 12130</strain>
    </source>
</reference>
<gene>
    <name evidence="1" type="ORF">SAMN05660330_03537</name>
</gene>
<dbReference type="Proteomes" id="UP000199073">
    <property type="component" value="Unassembled WGS sequence"/>
</dbReference>